<evidence type="ECO:0000256" key="2">
    <source>
        <dbReference type="ARBA" id="ARBA00004245"/>
    </source>
</evidence>
<keyword evidence="12" id="KW-0131">Cell cycle</keyword>
<evidence type="ECO:0000256" key="4">
    <source>
        <dbReference type="ARBA" id="ARBA00022490"/>
    </source>
</evidence>
<feature type="compositionally biased region" description="Basic and acidic residues" evidence="14">
    <location>
        <begin position="565"/>
        <end position="584"/>
    </location>
</feature>
<keyword evidence="8" id="KW-0677">Repeat</keyword>
<evidence type="ECO:0000256" key="8">
    <source>
        <dbReference type="ARBA" id="ARBA00022737"/>
    </source>
</evidence>
<keyword evidence="5 13" id="KW-0853">WD repeat</keyword>
<comment type="similarity">
    <text evidence="3">Belongs to the glutamate-gated ion channel (TC 1.A.10.1) family.</text>
</comment>
<feature type="domain" description="Ionotropic glutamate receptor C-terminal" evidence="17">
    <location>
        <begin position="1033"/>
        <end position="1257"/>
    </location>
</feature>
<dbReference type="Proteomes" id="UP000719412">
    <property type="component" value="Unassembled WGS sequence"/>
</dbReference>
<evidence type="ECO:0000256" key="15">
    <source>
        <dbReference type="SAM" id="Phobius"/>
    </source>
</evidence>
<keyword evidence="12" id="KW-0498">Mitosis</keyword>
<dbReference type="PANTHER" id="PTHR19845:SF0">
    <property type="entry name" value="KATANIN P80 WD40 REPEAT-CONTAINING SUBUNIT B1"/>
    <property type="match status" value="1"/>
</dbReference>
<feature type="region of interest" description="Disordered" evidence="14">
    <location>
        <begin position="1348"/>
        <end position="1375"/>
    </location>
</feature>
<reference evidence="19" key="2">
    <citation type="submission" date="2021-08" db="EMBL/GenBank/DDBJ databases">
        <authorList>
            <person name="Eriksson T."/>
        </authorList>
    </citation>
    <scope>NUCLEOTIDE SEQUENCE</scope>
    <source>
        <strain evidence="19">Stoneville</strain>
        <tissue evidence="19">Whole head</tissue>
    </source>
</reference>
<dbReference type="GO" id="GO:0007019">
    <property type="term" value="P:microtubule depolymerization"/>
    <property type="evidence" value="ECO:0007669"/>
    <property type="project" value="TreeGrafter"/>
</dbReference>
<dbReference type="SUPFAM" id="SSF50978">
    <property type="entry name" value="WD40 repeat-like"/>
    <property type="match status" value="1"/>
</dbReference>
<dbReference type="FunFam" id="2.130.10.10:FF:000462">
    <property type="entry name" value="Katanin p80 WD40 repeat-containing subunit B1"/>
    <property type="match status" value="1"/>
</dbReference>
<dbReference type="GO" id="GO:0015276">
    <property type="term" value="F:ligand-gated monoatomic ion channel activity"/>
    <property type="evidence" value="ECO:0007669"/>
    <property type="project" value="InterPro"/>
</dbReference>
<protein>
    <recommendedName>
        <fullName evidence="12">Katanin p80 WD40 repeat-containing subunit B1</fullName>
        <shortName evidence="12">Katanin p80 subunit B1</shortName>
    </recommendedName>
    <alternativeName>
        <fullName evidence="12">p80 katanin</fullName>
    </alternativeName>
</protein>
<dbReference type="GO" id="GO:0008352">
    <property type="term" value="C:katanin complex"/>
    <property type="evidence" value="ECO:0007669"/>
    <property type="project" value="InterPro"/>
</dbReference>
<feature type="transmembrane region" description="Helical" evidence="15">
    <location>
        <begin position="28"/>
        <end position="44"/>
    </location>
</feature>
<feature type="repeat" description="WD" evidence="13">
    <location>
        <begin position="194"/>
        <end position="236"/>
    </location>
</feature>
<organism evidence="19 20">
    <name type="scientific">Tenebrio molitor</name>
    <name type="common">Yellow mealworm beetle</name>
    <dbReference type="NCBI Taxonomy" id="7067"/>
    <lineage>
        <taxon>Eukaryota</taxon>
        <taxon>Metazoa</taxon>
        <taxon>Ecdysozoa</taxon>
        <taxon>Arthropoda</taxon>
        <taxon>Hexapoda</taxon>
        <taxon>Insecta</taxon>
        <taxon>Pterygota</taxon>
        <taxon>Neoptera</taxon>
        <taxon>Endopterygota</taxon>
        <taxon>Coleoptera</taxon>
        <taxon>Polyphaga</taxon>
        <taxon>Cucujiformia</taxon>
        <taxon>Tenebrionidae</taxon>
        <taxon>Tenebrio</taxon>
    </lineage>
</organism>
<keyword evidence="16" id="KW-0732">Signal</keyword>
<evidence type="ECO:0000256" key="16">
    <source>
        <dbReference type="SAM" id="SignalP"/>
    </source>
</evidence>
<dbReference type="SMART" id="SM00320">
    <property type="entry name" value="WD40"/>
    <property type="match status" value="6"/>
</dbReference>
<evidence type="ECO:0000256" key="5">
    <source>
        <dbReference type="ARBA" id="ARBA00022574"/>
    </source>
</evidence>
<feature type="region of interest" description="Disordered" evidence="14">
    <location>
        <begin position="2288"/>
        <end position="2350"/>
    </location>
</feature>
<keyword evidence="10 15" id="KW-0472">Membrane</keyword>
<comment type="function">
    <text evidence="12">Participates in a complex which severs microtubules in an ATP-dependent manner. May act to target the enzymatic subunit of this complex to sites of action such as the centrosome. Microtubule severing may promote rapid reorganization of cellular microtubule arrays and the release of microtubules from the centrosome following nucleation.</text>
</comment>
<dbReference type="PROSITE" id="PS50082">
    <property type="entry name" value="WD_REPEATS_2"/>
    <property type="match status" value="5"/>
</dbReference>
<feature type="chain" id="PRO_5035249846" description="Katanin p80 WD40 repeat-containing subunit B1" evidence="16">
    <location>
        <begin position="21"/>
        <end position="2350"/>
    </location>
</feature>
<dbReference type="InterPro" id="IPR026962">
    <property type="entry name" value="KTNB1"/>
</dbReference>
<gene>
    <name evidence="12" type="primary">KATNB1</name>
    <name evidence="19" type="ORF">GEV33_010525</name>
</gene>
<dbReference type="GO" id="GO:0051301">
    <property type="term" value="P:cell division"/>
    <property type="evidence" value="ECO:0007669"/>
    <property type="project" value="UniProtKB-KW"/>
</dbReference>
<feature type="region of interest" description="Disordered" evidence="14">
    <location>
        <begin position="1900"/>
        <end position="1973"/>
    </location>
</feature>
<dbReference type="PROSITE" id="PS50294">
    <property type="entry name" value="WD_REPEATS_REGION"/>
    <property type="match status" value="5"/>
</dbReference>
<dbReference type="InterPro" id="IPR006214">
    <property type="entry name" value="Bax_inhibitor_1-related"/>
</dbReference>
<evidence type="ECO:0000256" key="1">
    <source>
        <dbReference type="ARBA" id="ARBA00004141"/>
    </source>
</evidence>
<evidence type="ECO:0000256" key="6">
    <source>
        <dbReference type="ARBA" id="ARBA00022692"/>
    </source>
</evidence>
<dbReference type="CDD" id="cd00200">
    <property type="entry name" value="WD40"/>
    <property type="match status" value="1"/>
</dbReference>
<dbReference type="Pfam" id="PF13925">
    <property type="entry name" value="Katanin_con80"/>
    <property type="match status" value="1"/>
</dbReference>
<dbReference type="GO" id="GO:0005813">
    <property type="term" value="C:centrosome"/>
    <property type="evidence" value="ECO:0007669"/>
    <property type="project" value="UniProtKB-SubCell"/>
</dbReference>
<evidence type="ECO:0000256" key="12">
    <source>
        <dbReference type="HAMAP-Rule" id="MF_03022"/>
    </source>
</evidence>
<feature type="compositionally biased region" description="Pro residues" evidence="14">
    <location>
        <begin position="544"/>
        <end position="554"/>
    </location>
</feature>
<dbReference type="HAMAP" id="MF_03022">
    <property type="entry name" value="Katanin_p80_B1"/>
    <property type="match status" value="1"/>
</dbReference>
<dbReference type="GO" id="GO:0008017">
    <property type="term" value="F:microtubule binding"/>
    <property type="evidence" value="ECO:0007669"/>
    <property type="project" value="UniProtKB-UniRule"/>
</dbReference>
<dbReference type="GO" id="GO:0005874">
    <property type="term" value="C:microtubule"/>
    <property type="evidence" value="ECO:0007669"/>
    <property type="project" value="UniProtKB-KW"/>
</dbReference>
<dbReference type="Pfam" id="PF01027">
    <property type="entry name" value="Bax1-I"/>
    <property type="match status" value="1"/>
</dbReference>
<dbReference type="GO" id="GO:0051013">
    <property type="term" value="P:microtubule severing"/>
    <property type="evidence" value="ECO:0007669"/>
    <property type="project" value="UniProtKB-UniRule"/>
</dbReference>
<feature type="compositionally biased region" description="Basic and acidic residues" evidence="14">
    <location>
        <begin position="1905"/>
        <end position="1922"/>
    </location>
</feature>
<keyword evidence="11 12" id="KW-0206">Cytoskeleton</keyword>
<dbReference type="InterPro" id="IPR015943">
    <property type="entry name" value="WD40/YVTN_repeat-like_dom_sf"/>
</dbReference>
<comment type="subunit">
    <text evidence="12">Interacts with KATNA1. This interaction enhances the microtubule binding and severing activity of KATNA1 and also targets this activity to the centrosome.</text>
</comment>
<feature type="region of interest" description="Disordered" evidence="14">
    <location>
        <begin position="544"/>
        <end position="599"/>
    </location>
</feature>
<dbReference type="GO" id="GO:0005737">
    <property type="term" value="C:cytoplasm"/>
    <property type="evidence" value="ECO:0007669"/>
    <property type="project" value="UniProtKB-SubCell"/>
</dbReference>
<dbReference type="InterPro" id="IPR028021">
    <property type="entry name" value="Katanin_C-terminal"/>
</dbReference>
<dbReference type="Pfam" id="PF00400">
    <property type="entry name" value="WD40"/>
    <property type="match status" value="5"/>
</dbReference>
<name>A0A8J6HD43_TENMO</name>
<evidence type="ECO:0000256" key="9">
    <source>
        <dbReference type="ARBA" id="ARBA00022989"/>
    </source>
</evidence>
<dbReference type="Gene3D" id="2.130.10.10">
    <property type="entry name" value="YVTN repeat-like/Quinoprotein amine dehydrogenase"/>
    <property type="match status" value="1"/>
</dbReference>
<keyword evidence="4 12" id="KW-0963">Cytoplasm</keyword>
<comment type="similarity">
    <text evidence="12">Belongs to the WD repeat KATNB1 family.</text>
</comment>
<evidence type="ECO:0000256" key="11">
    <source>
        <dbReference type="ARBA" id="ARBA00023212"/>
    </source>
</evidence>
<feature type="transmembrane region" description="Helical" evidence="15">
    <location>
        <begin position="83"/>
        <end position="102"/>
    </location>
</feature>
<comment type="caution">
    <text evidence="19">The sequence shown here is derived from an EMBL/GenBank/DDBJ whole genome shotgun (WGS) entry which is preliminary data.</text>
</comment>
<evidence type="ECO:0000256" key="3">
    <source>
        <dbReference type="ARBA" id="ARBA00008685"/>
    </source>
</evidence>
<dbReference type="PANTHER" id="PTHR19845">
    <property type="entry name" value="KATANIN P80 SUBUNIT"/>
    <property type="match status" value="1"/>
</dbReference>
<feature type="repeat" description="WD" evidence="13">
    <location>
        <begin position="279"/>
        <end position="320"/>
    </location>
</feature>
<dbReference type="SUPFAM" id="SSF53850">
    <property type="entry name" value="Periplasmic binding protein-like II"/>
    <property type="match status" value="1"/>
</dbReference>
<accession>A0A8J6HD43</accession>
<feature type="compositionally biased region" description="Basic and acidic residues" evidence="14">
    <location>
        <begin position="1361"/>
        <end position="1370"/>
    </location>
</feature>
<dbReference type="Pfam" id="PF00060">
    <property type="entry name" value="Lig_chan"/>
    <property type="match status" value="1"/>
</dbReference>
<proteinExistence type="inferred from homology"/>
<evidence type="ECO:0000259" key="18">
    <source>
        <dbReference type="Pfam" id="PF13925"/>
    </source>
</evidence>
<dbReference type="InterPro" id="IPR001680">
    <property type="entry name" value="WD40_rpt"/>
</dbReference>
<feature type="repeat" description="WD" evidence="13">
    <location>
        <begin position="237"/>
        <end position="278"/>
    </location>
</feature>
<feature type="repeat" description="WD" evidence="13">
    <location>
        <begin position="363"/>
        <end position="404"/>
    </location>
</feature>
<dbReference type="InterPro" id="IPR019775">
    <property type="entry name" value="WD40_repeat_CS"/>
</dbReference>
<evidence type="ECO:0000256" key="10">
    <source>
        <dbReference type="ARBA" id="ARBA00023136"/>
    </source>
</evidence>
<dbReference type="GO" id="GO:0000922">
    <property type="term" value="C:spindle pole"/>
    <property type="evidence" value="ECO:0007669"/>
    <property type="project" value="UniProtKB-SubCell"/>
</dbReference>
<feature type="domain" description="Katanin p80 subunit C-terminal" evidence="18">
    <location>
        <begin position="1617"/>
        <end position="1764"/>
    </location>
</feature>
<reference evidence="19" key="1">
    <citation type="journal article" date="2020" name="J Insects Food Feed">
        <title>The yellow mealworm (Tenebrio molitor) genome: a resource for the emerging insects as food and feed industry.</title>
        <authorList>
            <person name="Eriksson T."/>
            <person name="Andere A."/>
            <person name="Kelstrup H."/>
            <person name="Emery V."/>
            <person name="Picard C."/>
        </authorList>
    </citation>
    <scope>NUCLEOTIDE SEQUENCE</scope>
    <source>
        <strain evidence="19">Stoneville</strain>
        <tissue evidence="19">Whole head</tissue>
    </source>
</reference>
<feature type="compositionally biased region" description="Low complexity" evidence="14">
    <location>
        <begin position="1443"/>
        <end position="1460"/>
    </location>
</feature>
<evidence type="ECO:0000256" key="7">
    <source>
        <dbReference type="ARBA" id="ARBA00022701"/>
    </source>
</evidence>
<feature type="repeat" description="WD" evidence="13">
    <location>
        <begin position="321"/>
        <end position="362"/>
    </location>
</feature>
<evidence type="ECO:0000313" key="20">
    <source>
        <dbReference type="Proteomes" id="UP000719412"/>
    </source>
</evidence>
<evidence type="ECO:0000259" key="17">
    <source>
        <dbReference type="Pfam" id="PF00060"/>
    </source>
</evidence>
<sequence length="2350" mass="262684">MLGLLTVALTLLMTTLTAFSSPVVVLAAIGTTAIVCTLVSIFACQTKWDVTGCGMCLCIAMIVMMIFGLITMILSLTGIHLPILHVIYSALSTLLFCFWLMYDTQQIVGGRRIEMSPEEYIFGALCLYVDIMYIFMHILVLEPLPQPRQERYFRAKSSTGSHNVTFERNLTNKSGQSSMKMATLHKKSWKLQDLRAHDANVNCVALGHKSGRVMVTGGDDKKVNLWAIGKQSCFMSLSGHTTPIECVQFNQFEELVCAGSRAGALKVWDLEAAKLVRTLNGHKNSIKCMDFHPYGDFLASGGADNMIKMWDSRKKGCIFTYNGHKATLNSIKFSPDGHWIASGGDDATVKIWDLRVGRVLKDFSDHLNSVTCVEFHPHEFLLASGSSDRSVQLFDLENFTVVSSERDLGLVRCLCFNPDGERLFVGVRDYLKVVGWEPNRLFDSVPVNWSRVSDISIAQNQLHGDGLVLLEINADRLVGGKVNDGKIGGAENESDCLDERKNEKRHVPRLDGGLIEKNGLVGASFHLTNVQVYVVDLNKVHPLSPSPDTPPSPFTPNQSIRKSFSKAERPVSLRNRSLDVKTIEESTSGTDPEEESTAEVTNVTDYNEIFKGRGLLREIQTIYQIMQMASIKREKDHDQVEIFFCPIPRTITDFGTSKRRDGVRSTKSSKTSTLLSPDHVIINRNKEIMIAACVAILTLAATVSCSRGQLLLPPEREDGLGECLTRVVLEYFGGRDVAYVLDKEAEDLVSESFDKVVIESGSKTSLKVDLENIVFLSGNGTRLVEHIEHLKRNDLWDPPRIHQQKILIVAEKTSSLEEISEVFLRNDVLIYVVLVYGGAQDVRVYHWESHFCRRNPKVVTAGTCTGRFVEGTQKKNFAGCRLKAVVLNKDNVFPFVQDISSDRPGLFVDVVRTVAQMENFSLTYLMASKEETSKFIRDGETVLFEKMLTNRTVDIFVAAYSIGFRKFVMKMEFSEIFYAARNLWMVPRKEQVSFEAIVNILTINLKIMIAVLILVSFVVCYVGEKALGKYPVHLLWFLGSLLENTGRIKSKSKSVKIVLSLFMLQSLIFVVAFKAKLSSVLLEPAYDDEIDTIEELADSNFTLFAKKATIESVEELSDADPVAKKLLKRMRASPPVLFYADLFKTLVKHRNLSTTIDEHIWRLLPKKARSSLKVIEPPNYLLERQSVFVTRKGHPVLKNFNTVIDRMHQAGLVKKYVDQMHHPRISSYMGLEDKDDDLTPLNVDHFEGVFFIYLVGLAASLCSFVGEVILAKLVSKKRMNGPGVLTFALKWQRGETGSGCGFVTDGRNRCGVCLQSSVYPTREVNDGVKDLADDTIAKWALEEVAKSAKLSRTPPPLEPEPFQRPEHDYSDPSEPQILADITTDNFEALSLDNNVNNYTAPPAVTSSQYSRSKSNLDQVYVSRLTKQQENRENIVSNGNKNKVQQQQPQQPQPVTQPQQTLSTPRFYLQRQSSCKDVPESAPKNNSIIKHSVSEANISKTSMSSRSSSRKNSFSRSSRNSSVPNVSKIPMNSARTEKNGPVKAPPSYITSTPVDIYVNSKISPDSSPSEEVEFVPVSIDRPVGLDLDDFLPKHHRSLGFQQQLPDMSEAEVLGALMRGHEPMMAMLVTRQRSLKLVLAQFRSKDIKAATETAMSMGDLAVLVDLLSVFNSKYTLWNLDLCVLVLPKIQELLQSKFETYMTTGCNTLRLILKHFGQVIKSNVQAPSGSFGVDIPREERYRKSVKCHEILQNLRSFLVKKQSMPGSAHLRNAQFDVMTVIRRERVKATTLESPGESLQQKTNFSGLVGIFRGGFVRELIMFCFNRVHSLVSEIGTRFHPPRPTLPTVVGEKTAKTPVSTLRTCGDCLHKQSKHIQMWRVLDGSIRNLQFHITIGCVTRTRFKSNSKRPPDDFNKVTRTPKDNRKNCRTCGAKGTRAGGGKNTARTVKIDGTTTKRTRRAGPLAPRRSPPRDLWPSGGLKKPFNIVKVSLLSEYSSFDGIKDAFQREPDAQVDSNLTPTSEVRGTATTPVRDVRGVLRGGWWTSSTATINPSQLRQFEWIGCAGTDLIDGERRSPFNLRGSRPPMPPSTLVRANAALAVVQQKSCHEYVMHIAEFIVIVVSARFPSMRIPGTSAIAFNELQCSQLDEIKKLNRPEEVAKKSSAVKRSLDFLQIREKFFENQKSDEITLVCTSVDDTDLYTTAVHSAFLLVTVSKKIDRSRIGKRLLRKERLLLRNRRKSEINQCTASLTVKVDVLVGFSGRLVPVGDSASCLVKQTHKSLCTGQFHTQWPQTGLHPSPSRINNSSRRGHKCNTLSLPESSKNPQKIATSRHQGGRLRGAPSSIRPAGLAHSRR</sequence>
<feature type="transmembrane region" description="Helical" evidence="15">
    <location>
        <begin position="1250"/>
        <end position="1270"/>
    </location>
</feature>
<evidence type="ECO:0000256" key="13">
    <source>
        <dbReference type="PROSITE-ProRule" id="PRU00221"/>
    </source>
</evidence>
<evidence type="ECO:0000313" key="19">
    <source>
        <dbReference type="EMBL" id="KAH0812266.1"/>
    </source>
</evidence>
<dbReference type="GO" id="GO:0016020">
    <property type="term" value="C:membrane"/>
    <property type="evidence" value="ECO:0007669"/>
    <property type="project" value="UniProtKB-SubCell"/>
</dbReference>
<feature type="compositionally biased region" description="Low complexity" evidence="14">
    <location>
        <begin position="1498"/>
        <end position="1521"/>
    </location>
</feature>
<evidence type="ECO:0000256" key="14">
    <source>
        <dbReference type="SAM" id="MobiDB-lite"/>
    </source>
</evidence>
<keyword evidence="20" id="KW-1185">Reference proteome</keyword>
<keyword evidence="9 15" id="KW-1133">Transmembrane helix</keyword>
<feature type="compositionally biased region" description="Polar residues" evidence="14">
    <location>
        <begin position="2309"/>
        <end position="2328"/>
    </location>
</feature>
<keyword evidence="6 15" id="KW-0812">Transmembrane</keyword>
<dbReference type="EMBL" id="JABDTM020026189">
    <property type="protein sequence ID" value="KAH0812266.1"/>
    <property type="molecule type" value="Genomic_DNA"/>
</dbReference>
<dbReference type="PRINTS" id="PR00320">
    <property type="entry name" value="GPROTEINBRPT"/>
</dbReference>
<dbReference type="InterPro" id="IPR036322">
    <property type="entry name" value="WD40_repeat_dom_sf"/>
</dbReference>
<keyword evidence="12" id="KW-0132">Cell division</keyword>
<feature type="region of interest" description="Disordered" evidence="14">
    <location>
        <begin position="1440"/>
        <end position="1547"/>
    </location>
</feature>
<feature type="transmembrane region" description="Helical" evidence="15">
    <location>
        <begin position="996"/>
        <end position="1022"/>
    </location>
</feature>
<comment type="subcellular location">
    <subcellularLocation>
        <location evidence="2 12">Cytoplasm</location>
        <location evidence="2 12">Cytoskeleton</location>
    </subcellularLocation>
    <subcellularLocation>
        <location evidence="12">Cytoplasm</location>
    </subcellularLocation>
    <subcellularLocation>
        <location evidence="12">Cytoplasm</location>
        <location evidence="12">Cytoskeleton</location>
        <location evidence="12">Microtubule organizing center</location>
        <location evidence="12">Centrosome</location>
    </subcellularLocation>
    <subcellularLocation>
        <location evidence="12">Cytoplasm</location>
        <location evidence="12">Cytoskeleton</location>
        <location evidence="12">Spindle pole</location>
    </subcellularLocation>
    <subcellularLocation>
        <location evidence="12">Cytoplasm</location>
        <location evidence="12">Cytoskeleton</location>
        <location evidence="12">Spindle</location>
    </subcellularLocation>
    <subcellularLocation>
        <location evidence="1">Membrane</location>
        <topology evidence="1">Multi-pass membrane protein</topology>
    </subcellularLocation>
    <text evidence="12">Predominantly cytoplasmic. Localized to the interphase centrosome and mitotic spindle poles.</text>
</comment>
<feature type="transmembrane region" description="Helical" evidence="15">
    <location>
        <begin position="56"/>
        <end position="77"/>
    </location>
</feature>
<feature type="compositionally biased region" description="Polar residues" evidence="14">
    <location>
        <begin position="1482"/>
        <end position="1497"/>
    </location>
</feature>
<keyword evidence="7 12" id="KW-0493">Microtubule</keyword>
<dbReference type="InterPro" id="IPR020472">
    <property type="entry name" value="WD40_PAC1"/>
</dbReference>
<feature type="transmembrane region" description="Helical" evidence="15">
    <location>
        <begin position="122"/>
        <end position="141"/>
    </location>
</feature>
<dbReference type="PROSITE" id="PS00678">
    <property type="entry name" value="WD_REPEATS_1"/>
    <property type="match status" value="1"/>
</dbReference>
<feature type="compositionally biased region" description="Low complexity" evidence="14">
    <location>
        <begin position="2293"/>
        <end position="2302"/>
    </location>
</feature>
<feature type="signal peptide" evidence="16">
    <location>
        <begin position="1"/>
        <end position="20"/>
    </location>
</feature>
<dbReference type="InterPro" id="IPR001320">
    <property type="entry name" value="Iontro_rcpt_C"/>
</dbReference>